<name>A0A177BV27_9PLEO</name>
<dbReference type="AlphaFoldDB" id="A0A177BV27"/>
<proteinExistence type="predicted"/>
<gene>
    <name evidence="1" type="ORF">CC84DRAFT_1182090</name>
</gene>
<dbReference type="RefSeq" id="XP_018028947.1">
    <property type="nucleotide sequence ID" value="XM_018180596.1"/>
</dbReference>
<evidence type="ECO:0000313" key="1">
    <source>
        <dbReference type="EMBL" id="OAF98581.1"/>
    </source>
</evidence>
<accession>A0A177BV27</accession>
<dbReference type="EMBL" id="KV441566">
    <property type="protein sequence ID" value="OAF98581.1"/>
    <property type="molecule type" value="Genomic_DNA"/>
</dbReference>
<protein>
    <submittedName>
        <fullName evidence="1">Uncharacterized protein</fullName>
    </submittedName>
</protein>
<dbReference type="GeneID" id="28764082"/>
<dbReference type="InParanoid" id="A0A177BV27"/>
<sequence>MDYCVKALMLQNSLIQVRLVKEVVSRGRFRPRFGRGRVPVGVTLTPDYVLKGHISRRLAHAKNYLEDRNSSSVYFAVFMEHLGFNSPGGSGFNVMELCWDARPASTATSPAASQCTPSVTALSFENFDEELWYPGTACSSASSIRRGCRRSMRIRGNTMRSEAATGVGLYGSAVAIVLRHCRLSR</sequence>
<reference evidence="1 2" key="1">
    <citation type="submission" date="2016-05" db="EMBL/GenBank/DDBJ databases">
        <title>Comparative analysis of secretome profiles of manganese(II)-oxidizing ascomycete fungi.</title>
        <authorList>
            <consortium name="DOE Joint Genome Institute"/>
            <person name="Zeiner C.A."/>
            <person name="Purvine S.O."/>
            <person name="Zink E.M."/>
            <person name="Wu S."/>
            <person name="Pasa-Tolic L."/>
            <person name="Chaput D.L."/>
            <person name="Haridas S."/>
            <person name="Grigoriev I.V."/>
            <person name="Santelli C.M."/>
            <person name="Hansel C.M."/>
        </authorList>
    </citation>
    <scope>NUCLEOTIDE SEQUENCE [LARGE SCALE GENOMIC DNA]</scope>
    <source>
        <strain evidence="1 2">AP3s5-JAC2a</strain>
    </source>
</reference>
<keyword evidence="2" id="KW-1185">Reference proteome</keyword>
<evidence type="ECO:0000313" key="2">
    <source>
        <dbReference type="Proteomes" id="UP000077069"/>
    </source>
</evidence>
<dbReference type="Proteomes" id="UP000077069">
    <property type="component" value="Unassembled WGS sequence"/>
</dbReference>
<organism evidence="1 2">
    <name type="scientific">Paraphaeosphaeria sporulosa</name>
    <dbReference type="NCBI Taxonomy" id="1460663"/>
    <lineage>
        <taxon>Eukaryota</taxon>
        <taxon>Fungi</taxon>
        <taxon>Dikarya</taxon>
        <taxon>Ascomycota</taxon>
        <taxon>Pezizomycotina</taxon>
        <taxon>Dothideomycetes</taxon>
        <taxon>Pleosporomycetidae</taxon>
        <taxon>Pleosporales</taxon>
        <taxon>Massarineae</taxon>
        <taxon>Didymosphaeriaceae</taxon>
        <taxon>Paraphaeosphaeria</taxon>
    </lineage>
</organism>